<evidence type="ECO:0000313" key="8">
    <source>
        <dbReference type="Proteomes" id="UP000321250"/>
    </source>
</evidence>
<keyword evidence="2 4" id="KW-0238">DNA-binding</keyword>
<dbReference type="Gene3D" id="1.10.10.60">
    <property type="entry name" value="Homeodomain-like"/>
    <property type="match status" value="1"/>
</dbReference>
<dbReference type="GO" id="GO:0000976">
    <property type="term" value="F:transcription cis-regulatory region binding"/>
    <property type="evidence" value="ECO:0007669"/>
    <property type="project" value="TreeGrafter"/>
</dbReference>
<evidence type="ECO:0000313" key="6">
    <source>
        <dbReference type="EMBL" id="TXC67931.1"/>
    </source>
</evidence>
<dbReference type="InterPro" id="IPR039536">
    <property type="entry name" value="TetR_C_Proteobacteria"/>
</dbReference>
<dbReference type="Pfam" id="PF00440">
    <property type="entry name" value="TetR_N"/>
    <property type="match status" value="1"/>
</dbReference>
<reference evidence="6 8" key="1">
    <citation type="journal article" date="2013" name="Antonie Van Leeuwenhoek">
        <title>Sphingomonas ginsenosidivorax sp. nov., with the ability to transform ginsenosides.</title>
        <authorList>
            <person name="Jin X.F."/>
            <person name="Kim J.K."/>
            <person name="Liu Q.M."/>
            <person name="Kang M.S."/>
            <person name="He D."/>
            <person name="Jin F.X."/>
            <person name="Kim S.C."/>
            <person name="Im W.T."/>
        </authorList>
    </citation>
    <scope>NUCLEOTIDE SEQUENCE [LARGE SCALE GENOMIC DNA]</scope>
    <source>
        <strain evidence="6 8">KHI67</strain>
    </source>
</reference>
<dbReference type="Proteomes" id="UP000321250">
    <property type="component" value="Unassembled WGS sequence"/>
</dbReference>
<dbReference type="PANTHER" id="PTHR30055:SF146">
    <property type="entry name" value="HTH-TYPE TRANSCRIPTIONAL DUAL REGULATOR CECR"/>
    <property type="match status" value="1"/>
</dbReference>
<dbReference type="PROSITE" id="PS50977">
    <property type="entry name" value="HTH_TETR_2"/>
    <property type="match status" value="1"/>
</dbReference>
<feature type="DNA-binding region" description="H-T-H motif" evidence="4">
    <location>
        <begin position="36"/>
        <end position="55"/>
    </location>
</feature>
<dbReference type="FunFam" id="1.10.10.60:FF:000141">
    <property type="entry name" value="TetR family transcriptional regulator"/>
    <property type="match status" value="1"/>
</dbReference>
<dbReference type="InterPro" id="IPR050109">
    <property type="entry name" value="HTH-type_TetR-like_transc_reg"/>
</dbReference>
<dbReference type="PANTHER" id="PTHR30055">
    <property type="entry name" value="HTH-TYPE TRANSCRIPTIONAL REGULATOR RUTR"/>
    <property type="match status" value="1"/>
</dbReference>
<sequence length="214" mass="23123">MVTRTRLSRSTPDDRRTTIVEVARQVFSRDGYGGSSMSGIAADLGGSKGTLYKYFDTKGALFEAVMLQCCKDMFVDFNGDLTRYKDVREYLIDAGTRMLPAMLESSALDISRLVLSEGVRHPQIARIYAEKALDPADEAVALGLAHFHSIGQIECPDALSSAKQFMGLLRADIHLRAVCGLDTRPGDGELLAHIIGVTSLFIAGNTSNSADSSA</sequence>
<feature type="domain" description="HTH tetR-type" evidence="5">
    <location>
        <begin position="13"/>
        <end position="73"/>
    </location>
</feature>
<evidence type="ECO:0000256" key="2">
    <source>
        <dbReference type="ARBA" id="ARBA00023125"/>
    </source>
</evidence>
<proteinExistence type="predicted"/>
<dbReference type="SUPFAM" id="SSF46689">
    <property type="entry name" value="Homeodomain-like"/>
    <property type="match status" value="1"/>
</dbReference>
<dbReference type="EMBL" id="VOQR01000002">
    <property type="protein sequence ID" value="TXC68043.1"/>
    <property type="molecule type" value="Genomic_DNA"/>
</dbReference>
<dbReference type="EMBL" id="VOQR01000002">
    <property type="protein sequence ID" value="TXC67931.1"/>
    <property type="molecule type" value="Genomic_DNA"/>
</dbReference>
<dbReference type="AlphaFoldDB" id="A0A5C6U701"/>
<organism evidence="6 8">
    <name type="scientific">Sphingomonas ginsenosidivorax</name>
    <dbReference type="NCBI Taxonomy" id="862135"/>
    <lineage>
        <taxon>Bacteria</taxon>
        <taxon>Pseudomonadati</taxon>
        <taxon>Pseudomonadota</taxon>
        <taxon>Alphaproteobacteria</taxon>
        <taxon>Sphingomonadales</taxon>
        <taxon>Sphingomonadaceae</taxon>
        <taxon>Sphingomonas</taxon>
    </lineage>
</organism>
<name>A0A5C6U701_9SPHN</name>
<evidence type="ECO:0000256" key="1">
    <source>
        <dbReference type="ARBA" id="ARBA00023015"/>
    </source>
</evidence>
<evidence type="ECO:0000256" key="3">
    <source>
        <dbReference type="ARBA" id="ARBA00023163"/>
    </source>
</evidence>
<accession>A0A5C6U701</accession>
<reference evidence="6" key="2">
    <citation type="submission" date="2019-08" db="EMBL/GenBank/DDBJ databases">
        <authorList>
            <person name="Im W.-T."/>
        </authorList>
    </citation>
    <scope>NUCLEOTIDE SEQUENCE</scope>
    <source>
        <strain evidence="6">KHI67</strain>
    </source>
</reference>
<dbReference type="GO" id="GO:0003700">
    <property type="term" value="F:DNA-binding transcription factor activity"/>
    <property type="evidence" value="ECO:0007669"/>
    <property type="project" value="TreeGrafter"/>
</dbReference>
<comment type="caution">
    <text evidence="6">The sequence shown here is derived from an EMBL/GenBank/DDBJ whole genome shotgun (WGS) entry which is preliminary data.</text>
</comment>
<dbReference type="PRINTS" id="PR00455">
    <property type="entry name" value="HTHTETR"/>
</dbReference>
<keyword evidence="3" id="KW-0804">Transcription</keyword>
<protein>
    <submittedName>
        <fullName evidence="6">TetR/AcrR family transcriptional regulator</fullName>
    </submittedName>
</protein>
<dbReference type="Gene3D" id="1.10.357.10">
    <property type="entry name" value="Tetracycline Repressor, domain 2"/>
    <property type="match status" value="1"/>
</dbReference>
<keyword evidence="8" id="KW-1185">Reference proteome</keyword>
<evidence type="ECO:0000313" key="7">
    <source>
        <dbReference type="EMBL" id="TXC68043.1"/>
    </source>
</evidence>
<dbReference type="Pfam" id="PF14246">
    <property type="entry name" value="TetR_C_7"/>
    <property type="match status" value="1"/>
</dbReference>
<dbReference type="InterPro" id="IPR009057">
    <property type="entry name" value="Homeodomain-like_sf"/>
</dbReference>
<dbReference type="InterPro" id="IPR001647">
    <property type="entry name" value="HTH_TetR"/>
</dbReference>
<evidence type="ECO:0000256" key="4">
    <source>
        <dbReference type="PROSITE-ProRule" id="PRU00335"/>
    </source>
</evidence>
<gene>
    <name evidence="6" type="ORF">FSB78_18210</name>
    <name evidence="7" type="ORF">FSB78_18920</name>
</gene>
<evidence type="ECO:0000259" key="5">
    <source>
        <dbReference type="PROSITE" id="PS50977"/>
    </source>
</evidence>
<keyword evidence="1" id="KW-0805">Transcription regulation</keyword>